<dbReference type="RefSeq" id="WP_085678042.1">
    <property type="nucleotide sequence ID" value="NZ_CP020931.1"/>
</dbReference>
<dbReference type="EMBL" id="CP020931">
    <property type="protein sequence ID" value="ARM82129.1"/>
    <property type="molecule type" value="Genomic_DNA"/>
</dbReference>
<sequence>MTDLVPPPVTSGKSLMERLEDALLPLINLVFLLLMFFIVAGQLSDTPLPELPGTGQQAGNEQPYADLTVTAKGEWQVDGRTVTTQGLPKALPAPDEESPLKIAAEREIAMSDLESLLRVLEDSGYQEVILLTEPAS</sequence>
<proteinExistence type="inferred from homology"/>
<evidence type="ECO:0000256" key="8">
    <source>
        <dbReference type="SAM" id="Phobius"/>
    </source>
</evidence>
<evidence type="ECO:0000256" key="4">
    <source>
        <dbReference type="ARBA" id="ARBA00022692"/>
    </source>
</evidence>
<dbReference type="Proteomes" id="UP000199211">
    <property type="component" value="Unassembled WGS sequence"/>
</dbReference>
<evidence type="ECO:0000256" key="3">
    <source>
        <dbReference type="ARBA" id="ARBA00022475"/>
    </source>
</evidence>
<gene>
    <name evidence="9" type="ORF">MARSALSMR5_00023</name>
    <name evidence="10" type="ORF">SAMN04487868_10310</name>
</gene>
<keyword evidence="6 8" id="KW-0472">Membrane</keyword>
<evidence type="ECO:0000256" key="2">
    <source>
        <dbReference type="ARBA" id="ARBA00005811"/>
    </source>
</evidence>
<evidence type="ECO:0000313" key="9">
    <source>
        <dbReference type="EMBL" id="ARM82129.1"/>
    </source>
</evidence>
<keyword evidence="5 8" id="KW-1133">Transmembrane helix</keyword>
<dbReference type="GeneID" id="77254044"/>
<dbReference type="Proteomes" id="UP000193100">
    <property type="component" value="Chromosome"/>
</dbReference>
<reference evidence="9 11" key="2">
    <citation type="submission" date="2017-04" db="EMBL/GenBank/DDBJ databases">
        <title>Genome Sequence of Marinobacter salarius strain SMR5 Isolated from a culture of the Diatom Skeletonema marinoi.</title>
        <authorList>
            <person name="Topel M."/>
            <person name="Pinder M.I.M."/>
            <person name="Johansson O.N."/>
            <person name="Kourtchenko O."/>
            <person name="Godhe A."/>
            <person name="Clarke A.K."/>
        </authorList>
    </citation>
    <scope>NUCLEOTIDE SEQUENCE [LARGE SCALE GENOMIC DNA]</scope>
    <source>
        <strain evidence="9 11">SMR5</strain>
    </source>
</reference>
<dbReference type="GO" id="GO:0005886">
    <property type="term" value="C:plasma membrane"/>
    <property type="evidence" value="ECO:0007669"/>
    <property type="project" value="UniProtKB-SubCell"/>
</dbReference>
<keyword evidence="7" id="KW-0653">Protein transport</keyword>
<reference evidence="10 12" key="1">
    <citation type="submission" date="2016-10" db="EMBL/GenBank/DDBJ databases">
        <authorList>
            <person name="Varghese N."/>
            <person name="Submissions S."/>
        </authorList>
    </citation>
    <scope>NUCLEOTIDE SEQUENCE [LARGE SCALE GENOMIC DNA]</scope>
    <source>
        <strain evidence="10 12">DSM 26291</strain>
    </source>
</reference>
<accession>A0A1I4I6T0</accession>
<evidence type="ECO:0000256" key="7">
    <source>
        <dbReference type="RuleBase" id="RU003879"/>
    </source>
</evidence>
<dbReference type="Pfam" id="PF02472">
    <property type="entry name" value="ExbD"/>
    <property type="match status" value="1"/>
</dbReference>
<evidence type="ECO:0000313" key="10">
    <source>
        <dbReference type="EMBL" id="SFL49980.1"/>
    </source>
</evidence>
<evidence type="ECO:0000313" key="11">
    <source>
        <dbReference type="Proteomes" id="UP000193100"/>
    </source>
</evidence>
<accession>A0A1W6K475</accession>
<name>A0A1W6K475_9GAMM</name>
<evidence type="ECO:0000313" key="12">
    <source>
        <dbReference type="Proteomes" id="UP000199211"/>
    </source>
</evidence>
<dbReference type="AlphaFoldDB" id="A0A1W6K475"/>
<keyword evidence="4 7" id="KW-0812">Transmembrane</keyword>
<dbReference type="EMBL" id="FOTV01000003">
    <property type="protein sequence ID" value="SFL49980.1"/>
    <property type="molecule type" value="Genomic_DNA"/>
</dbReference>
<comment type="subcellular location">
    <subcellularLocation>
        <location evidence="1">Cell membrane</location>
        <topology evidence="1">Single-pass membrane protein</topology>
    </subcellularLocation>
    <subcellularLocation>
        <location evidence="7">Cell membrane</location>
        <topology evidence="7">Single-pass type II membrane protein</topology>
    </subcellularLocation>
</comment>
<keyword evidence="3" id="KW-1003">Cell membrane</keyword>
<keyword evidence="7" id="KW-0813">Transport</keyword>
<organism evidence="9 11">
    <name type="scientific">Marinobacter salarius</name>
    <dbReference type="NCBI Taxonomy" id="1420917"/>
    <lineage>
        <taxon>Bacteria</taxon>
        <taxon>Pseudomonadati</taxon>
        <taxon>Pseudomonadota</taxon>
        <taxon>Gammaproteobacteria</taxon>
        <taxon>Pseudomonadales</taxon>
        <taxon>Marinobacteraceae</taxon>
        <taxon>Marinobacter</taxon>
    </lineage>
</organism>
<keyword evidence="12" id="KW-1185">Reference proteome</keyword>
<dbReference type="GO" id="GO:0015031">
    <property type="term" value="P:protein transport"/>
    <property type="evidence" value="ECO:0007669"/>
    <property type="project" value="UniProtKB-KW"/>
</dbReference>
<protein>
    <submittedName>
        <fullName evidence="9">Biopolymer transport protein ExbD/TolR</fullName>
    </submittedName>
    <submittedName>
        <fullName evidence="10">Outer membrane transport energization protein ExbD</fullName>
    </submittedName>
</protein>
<evidence type="ECO:0000256" key="5">
    <source>
        <dbReference type="ARBA" id="ARBA00022989"/>
    </source>
</evidence>
<dbReference type="InterPro" id="IPR003400">
    <property type="entry name" value="ExbD"/>
</dbReference>
<comment type="similarity">
    <text evidence="2 7">Belongs to the ExbD/TolR family.</text>
</comment>
<evidence type="ECO:0000256" key="6">
    <source>
        <dbReference type="ARBA" id="ARBA00023136"/>
    </source>
</evidence>
<feature type="transmembrane region" description="Helical" evidence="8">
    <location>
        <begin position="22"/>
        <end position="40"/>
    </location>
</feature>
<dbReference type="GO" id="GO:0022857">
    <property type="term" value="F:transmembrane transporter activity"/>
    <property type="evidence" value="ECO:0007669"/>
    <property type="project" value="InterPro"/>
</dbReference>
<evidence type="ECO:0000256" key="1">
    <source>
        <dbReference type="ARBA" id="ARBA00004162"/>
    </source>
</evidence>